<proteinExistence type="predicted"/>
<evidence type="ECO:0000259" key="1">
    <source>
        <dbReference type="PROSITE" id="PS50206"/>
    </source>
</evidence>
<dbReference type="PROSITE" id="PS50206">
    <property type="entry name" value="RHODANESE_3"/>
    <property type="match status" value="1"/>
</dbReference>
<dbReference type="EMBL" id="FMUH01000002">
    <property type="protein sequence ID" value="SCX44798.1"/>
    <property type="molecule type" value="Genomic_DNA"/>
</dbReference>
<feature type="domain" description="Rhodanese" evidence="1">
    <location>
        <begin position="46"/>
        <end position="144"/>
    </location>
</feature>
<gene>
    <name evidence="2" type="ORF">SAMN03159343_1476</name>
</gene>
<dbReference type="Proteomes" id="UP000198981">
    <property type="component" value="Unassembled WGS sequence"/>
</dbReference>
<dbReference type="Gene3D" id="3.40.250.10">
    <property type="entry name" value="Rhodanese-like domain"/>
    <property type="match status" value="1"/>
</dbReference>
<name>A0A1G4XW09_9ACTN</name>
<dbReference type="GO" id="GO:0016740">
    <property type="term" value="F:transferase activity"/>
    <property type="evidence" value="ECO:0007669"/>
    <property type="project" value="UniProtKB-KW"/>
</dbReference>
<dbReference type="AlphaFoldDB" id="A0A1G4XW09"/>
<organism evidence="2 3">
    <name type="scientific">Klenkia marina</name>
    <dbReference type="NCBI Taxonomy" id="1960309"/>
    <lineage>
        <taxon>Bacteria</taxon>
        <taxon>Bacillati</taxon>
        <taxon>Actinomycetota</taxon>
        <taxon>Actinomycetes</taxon>
        <taxon>Geodermatophilales</taxon>
        <taxon>Geodermatophilaceae</taxon>
        <taxon>Klenkia</taxon>
    </lineage>
</organism>
<dbReference type="STRING" id="1960309.SAMN03159343_1476"/>
<evidence type="ECO:0000313" key="3">
    <source>
        <dbReference type="Proteomes" id="UP000198981"/>
    </source>
</evidence>
<sequence>MTAVLEPVTRRAPALRPPGAVSVDELLADARSRIQRVTPQQAAARIAAGALLVDIRPAAQRNREGWVAGATVVERNVLEWRFDPTSDARLPEATGYDLDVVVLCSEGYTSSLAADALRSLGLRTATDVVGGFHAWVAAGLPHVPGYGARAV</sequence>
<dbReference type="InterPro" id="IPR036873">
    <property type="entry name" value="Rhodanese-like_dom_sf"/>
</dbReference>
<dbReference type="SMART" id="SM00450">
    <property type="entry name" value="RHOD"/>
    <property type="match status" value="1"/>
</dbReference>
<keyword evidence="2" id="KW-0808">Transferase</keyword>
<evidence type="ECO:0000313" key="2">
    <source>
        <dbReference type="EMBL" id="SCX44798.1"/>
    </source>
</evidence>
<dbReference type="OrthoDB" id="4828183at2"/>
<dbReference type="Pfam" id="PF00581">
    <property type="entry name" value="Rhodanese"/>
    <property type="match status" value="1"/>
</dbReference>
<dbReference type="InterPro" id="IPR001763">
    <property type="entry name" value="Rhodanese-like_dom"/>
</dbReference>
<accession>A0A1G4XW09</accession>
<reference evidence="3" key="1">
    <citation type="submission" date="2016-10" db="EMBL/GenBank/DDBJ databases">
        <authorList>
            <person name="Varghese N."/>
            <person name="Submissions S."/>
        </authorList>
    </citation>
    <scope>NUCLEOTIDE SEQUENCE [LARGE SCALE GENOMIC DNA]</scope>
    <source>
        <strain evidence="3">DSM 45722</strain>
    </source>
</reference>
<protein>
    <submittedName>
        <fullName evidence="2">Rhodanese-related sulfurtransferase</fullName>
    </submittedName>
</protein>
<dbReference type="SUPFAM" id="SSF52821">
    <property type="entry name" value="Rhodanese/Cell cycle control phosphatase"/>
    <property type="match status" value="1"/>
</dbReference>
<keyword evidence="3" id="KW-1185">Reference proteome</keyword>
<dbReference type="RefSeq" id="WP_092801713.1">
    <property type="nucleotide sequence ID" value="NZ_FMUH01000002.1"/>
</dbReference>